<name>A0A284RMV0_ARMOS</name>
<gene>
    <name evidence="1" type="ORF">ARMOST_13450</name>
</gene>
<evidence type="ECO:0000313" key="2">
    <source>
        <dbReference type="Proteomes" id="UP000219338"/>
    </source>
</evidence>
<dbReference type="Proteomes" id="UP000219338">
    <property type="component" value="Unassembled WGS sequence"/>
</dbReference>
<accession>A0A284RMV0</accession>
<keyword evidence="2" id="KW-1185">Reference proteome</keyword>
<organism evidence="1 2">
    <name type="scientific">Armillaria ostoyae</name>
    <name type="common">Armillaria root rot fungus</name>
    <dbReference type="NCBI Taxonomy" id="47428"/>
    <lineage>
        <taxon>Eukaryota</taxon>
        <taxon>Fungi</taxon>
        <taxon>Dikarya</taxon>
        <taxon>Basidiomycota</taxon>
        <taxon>Agaricomycotina</taxon>
        <taxon>Agaricomycetes</taxon>
        <taxon>Agaricomycetidae</taxon>
        <taxon>Agaricales</taxon>
        <taxon>Marasmiineae</taxon>
        <taxon>Physalacriaceae</taxon>
        <taxon>Armillaria</taxon>
    </lineage>
</organism>
<dbReference type="AlphaFoldDB" id="A0A284RMV0"/>
<proteinExistence type="predicted"/>
<sequence length="74" mass="8271">MHHHRWAARGTLVVEMMPTTFTSVAIYEEAPVLSQTYTALFVEHGFPGGRGMIINPEDATKLLEEHLGVPVRKP</sequence>
<protein>
    <submittedName>
        <fullName evidence="1">Uncharacterized protein</fullName>
    </submittedName>
</protein>
<dbReference type="EMBL" id="FUEG01000011">
    <property type="protein sequence ID" value="SJL10068.1"/>
    <property type="molecule type" value="Genomic_DNA"/>
</dbReference>
<evidence type="ECO:0000313" key="1">
    <source>
        <dbReference type="EMBL" id="SJL10068.1"/>
    </source>
</evidence>
<dbReference type="OrthoDB" id="3102721at2759"/>
<reference evidence="2" key="1">
    <citation type="journal article" date="2017" name="Nat. Ecol. Evol.">
        <title>Genome expansion and lineage-specific genetic innovations in the forest pathogenic fungi Armillaria.</title>
        <authorList>
            <person name="Sipos G."/>
            <person name="Prasanna A.N."/>
            <person name="Walter M.C."/>
            <person name="O'Connor E."/>
            <person name="Balint B."/>
            <person name="Krizsan K."/>
            <person name="Kiss B."/>
            <person name="Hess J."/>
            <person name="Varga T."/>
            <person name="Slot J."/>
            <person name="Riley R."/>
            <person name="Boka B."/>
            <person name="Rigling D."/>
            <person name="Barry K."/>
            <person name="Lee J."/>
            <person name="Mihaltcheva S."/>
            <person name="LaButti K."/>
            <person name="Lipzen A."/>
            <person name="Waldron R."/>
            <person name="Moloney N.M."/>
            <person name="Sperisen C."/>
            <person name="Kredics L."/>
            <person name="Vagvoelgyi C."/>
            <person name="Patrignani A."/>
            <person name="Fitzpatrick D."/>
            <person name="Nagy I."/>
            <person name="Doyle S."/>
            <person name="Anderson J.B."/>
            <person name="Grigoriev I.V."/>
            <person name="Gueldener U."/>
            <person name="Muensterkoetter M."/>
            <person name="Nagy L.G."/>
        </authorList>
    </citation>
    <scope>NUCLEOTIDE SEQUENCE [LARGE SCALE GENOMIC DNA]</scope>
    <source>
        <strain evidence="2">C18/9</strain>
    </source>
</reference>